<dbReference type="GO" id="GO:0000932">
    <property type="term" value="C:P-body"/>
    <property type="evidence" value="ECO:0007669"/>
    <property type="project" value="UniProtKB-SubCell"/>
</dbReference>
<dbReference type="Proteomes" id="UP000812440">
    <property type="component" value="Chromosome 4"/>
</dbReference>
<dbReference type="PROSITE" id="PS50294">
    <property type="entry name" value="WD_REPEATS_REGION"/>
    <property type="match status" value="1"/>
</dbReference>
<evidence type="ECO:0000313" key="13">
    <source>
        <dbReference type="EMBL" id="KAG8437789.1"/>
    </source>
</evidence>
<comment type="subcellular location">
    <subcellularLocation>
        <location evidence="1">Cytoplasm</location>
        <location evidence="1">P-body</location>
    </subcellularLocation>
</comment>
<evidence type="ECO:0000256" key="10">
    <source>
        <dbReference type="SAM" id="MobiDB-lite"/>
    </source>
</evidence>
<feature type="domain" description="Enhancer of mRNA-decapping protein 4 WD40 repeat region" evidence="11">
    <location>
        <begin position="109"/>
        <end position="434"/>
    </location>
</feature>
<organism evidence="13 14">
    <name type="scientific">Hymenochirus boettgeri</name>
    <name type="common">Congo dwarf clawed frog</name>
    <dbReference type="NCBI Taxonomy" id="247094"/>
    <lineage>
        <taxon>Eukaryota</taxon>
        <taxon>Metazoa</taxon>
        <taxon>Chordata</taxon>
        <taxon>Craniata</taxon>
        <taxon>Vertebrata</taxon>
        <taxon>Euteleostomi</taxon>
        <taxon>Amphibia</taxon>
        <taxon>Batrachia</taxon>
        <taxon>Anura</taxon>
        <taxon>Pipoidea</taxon>
        <taxon>Pipidae</taxon>
        <taxon>Pipinae</taxon>
        <taxon>Hymenochirus</taxon>
    </lineage>
</organism>
<dbReference type="Gene3D" id="6.10.140.270">
    <property type="match status" value="1"/>
</dbReference>
<dbReference type="PANTHER" id="PTHR15598:SF5">
    <property type="entry name" value="ENHANCER OF MRNA-DECAPPING PROTEIN 4"/>
    <property type="match status" value="1"/>
</dbReference>
<keyword evidence="4" id="KW-0963">Cytoplasm</keyword>
<evidence type="ECO:0000313" key="14">
    <source>
        <dbReference type="Proteomes" id="UP000812440"/>
    </source>
</evidence>
<feature type="domain" description="Enhancer of mRNA-decapping protein 4 C-terminal" evidence="12">
    <location>
        <begin position="1225"/>
        <end position="1294"/>
    </location>
</feature>
<comment type="caution">
    <text evidence="13">The sequence shown here is derived from an EMBL/GenBank/DDBJ whole genome shotgun (WGS) entry which is preliminary data.</text>
</comment>
<feature type="coiled-coil region" evidence="9">
    <location>
        <begin position="904"/>
        <end position="931"/>
    </location>
</feature>
<evidence type="ECO:0000256" key="2">
    <source>
        <dbReference type="ARBA" id="ARBA00009639"/>
    </source>
</evidence>
<protein>
    <recommendedName>
        <fullName evidence="3">Enhancer of mRNA-decapping protein 4</fullName>
    </recommendedName>
</protein>
<keyword evidence="6" id="KW-0677">Repeat</keyword>
<evidence type="ECO:0000256" key="6">
    <source>
        <dbReference type="ARBA" id="ARBA00022737"/>
    </source>
</evidence>
<feature type="region of interest" description="Disordered" evidence="10">
    <location>
        <begin position="877"/>
        <end position="901"/>
    </location>
</feature>
<evidence type="ECO:0000256" key="9">
    <source>
        <dbReference type="SAM" id="Coils"/>
    </source>
</evidence>
<dbReference type="FunFam" id="2.130.10.10:FF:000138">
    <property type="entry name" value="Enhancer of mRNA-decapping protein 4"/>
    <property type="match status" value="1"/>
</dbReference>
<dbReference type="Gene3D" id="1.10.220.100">
    <property type="entry name" value="conserved c-terminal region of ge- 1"/>
    <property type="match status" value="1"/>
</dbReference>
<keyword evidence="5 8" id="KW-0853">WD repeat</keyword>
<dbReference type="GO" id="GO:0031087">
    <property type="term" value="P:deadenylation-independent decapping of nuclear-transcribed mRNA"/>
    <property type="evidence" value="ECO:0007669"/>
    <property type="project" value="InterPro"/>
</dbReference>
<proteinExistence type="inferred from homology"/>
<keyword evidence="7 9" id="KW-0175">Coiled coil</keyword>
<dbReference type="InterPro" id="IPR044938">
    <property type="entry name" value="EDC4_C_sf"/>
</dbReference>
<dbReference type="InterPro" id="IPR036322">
    <property type="entry name" value="WD40_repeat_dom_sf"/>
</dbReference>
<dbReference type="EMBL" id="JAACNH010000007">
    <property type="protein sequence ID" value="KAG8437789.1"/>
    <property type="molecule type" value="Genomic_DNA"/>
</dbReference>
<evidence type="ECO:0000259" key="12">
    <source>
        <dbReference type="Pfam" id="PF21289"/>
    </source>
</evidence>
<dbReference type="InterPro" id="IPR045152">
    <property type="entry name" value="EDC4-like"/>
</dbReference>
<evidence type="ECO:0000256" key="5">
    <source>
        <dbReference type="ARBA" id="ARBA00022574"/>
    </source>
</evidence>
<gene>
    <name evidence="13" type="ORF">GDO86_008481</name>
</gene>
<evidence type="ECO:0000256" key="3">
    <source>
        <dbReference type="ARBA" id="ARBA00015762"/>
    </source>
</evidence>
<evidence type="ECO:0000256" key="1">
    <source>
        <dbReference type="ARBA" id="ARBA00004201"/>
    </source>
</evidence>
<dbReference type="Pfam" id="PF16529">
    <property type="entry name" value="Ge1_WD40"/>
    <property type="match status" value="1"/>
</dbReference>
<evidence type="ECO:0000256" key="8">
    <source>
        <dbReference type="PROSITE-ProRule" id="PRU00221"/>
    </source>
</evidence>
<feature type="repeat" description="WD" evidence="8">
    <location>
        <begin position="288"/>
        <end position="321"/>
    </location>
</feature>
<dbReference type="SMART" id="SM00320">
    <property type="entry name" value="WD40"/>
    <property type="match status" value="3"/>
</dbReference>
<dbReference type="InterPro" id="IPR049404">
    <property type="entry name" value="EDC4_C"/>
</dbReference>
<reference evidence="13" key="1">
    <citation type="thesis" date="2020" institute="ProQuest LLC" country="789 East Eisenhower Parkway, Ann Arbor, MI, USA">
        <title>Comparative Genomics and Chromosome Evolution.</title>
        <authorList>
            <person name="Mudd A.B."/>
        </authorList>
    </citation>
    <scope>NUCLEOTIDE SEQUENCE</scope>
    <source>
        <strain evidence="13">Female2</strain>
        <tissue evidence="13">Blood</tissue>
    </source>
</reference>
<feature type="region of interest" description="Disordered" evidence="10">
    <location>
        <begin position="791"/>
        <end position="820"/>
    </location>
</feature>
<dbReference type="OrthoDB" id="21128at2759"/>
<feature type="non-terminal residue" evidence="13">
    <location>
        <position position="1"/>
    </location>
</feature>
<accession>A0A8T2IXQ8</accession>
<dbReference type="InterPro" id="IPR032401">
    <property type="entry name" value="EDC4_WD40"/>
</dbReference>
<evidence type="ECO:0000256" key="4">
    <source>
        <dbReference type="ARBA" id="ARBA00022490"/>
    </source>
</evidence>
<keyword evidence="14" id="KW-1185">Reference proteome</keyword>
<dbReference type="Gene3D" id="2.130.10.10">
    <property type="entry name" value="YVTN repeat-like/Quinoprotein amine dehydrogenase"/>
    <property type="match status" value="1"/>
</dbReference>
<evidence type="ECO:0000259" key="11">
    <source>
        <dbReference type="Pfam" id="PF16529"/>
    </source>
</evidence>
<evidence type="ECO:0000256" key="7">
    <source>
        <dbReference type="ARBA" id="ARBA00023054"/>
    </source>
</evidence>
<dbReference type="InterPro" id="IPR001680">
    <property type="entry name" value="WD40_rpt"/>
</dbReference>
<dbReference type="InterPro" id="IPR015943">
    <property type="entry name" value="WD40/YVTN_repeat-like_dom_sf"/>
</dbReference>
<dbReference type="PANTHER" id="PTHR15598">
    <property type="entry name" value="ENHANCER OF MRNA-DECAPPING PROTEIN 4"/>
    <property type="match status" value="1"/>
</dbReference>
<comment type="similarity">
    <text evidence="2">Belongs to the WD repeat EDC4 family.</text>
</comment>
<name>A0A8T2IXQ8_9PIPI</name>
<dbReference type="PROSITE" id="PS50082">
    <property type="entry name" value="WD_REPEATS_2"/>
    <property type="match status" value="1"/>
</dbReference>
<sequence length="1294" mass="143234">MDSVNSIDLDATQHLRDILKLDRHRDSLNGNQIKSNPLNGDLNGLLVTDPVESGGASLPDPSLCKVMLNLDRQIICLSGDDSSSCIEITGKDVEIVASHDSNICSKARGSNKVKIQPIAKYDWEQKYYYGNLISVSNGYIAYATRGANGSAMVRVLSVTTAERILLKGIAGGVTDLAFAHLNSNHLACLDEAGSLFVWQLTMINEKLQVDTVVHIRRSEDSQLSNFRRIIWCPYISEESEENSSEEASQTVALLHEDKAEVWDLDIVRTNHNKWPADVGDIKEGFITVKGHTGRLSEGALSPDGTVLATASHDGYVKFWQIYIEGQDQPRCLHEWKPHNGRPLSCLLFCDDHKKQDPEVPFWRFLITGAEQCRELKVWCTVSWTCLQTIRFSPDPFSSSVLPGLKASLDLSAEFLILTDVQRKVLYVMKLIQNQDHGRALFTSISEFLLTHPVLSFGIQDVLHCRLQHSEVLPSEEDGNNIIPEESPESEMESAAGVLIKLFCVHTKALQDVQIWFQPKEPATLMSQAQENFAFPDHLQETRRVSLSSTHSSFNSSQTDLSRATADFILLPSDSKPKLMTPDAFMSTSISLQQGVSSPGSSVSTMTVVTPVSNASIIDAVTARASEEMTLSKMLQLDPSVNVTLNNSSSNSSLHVGSRNPCIIPGYTIKADTAVSILIDGKQLEVTPSSHPLELQELDRLDSPQASPTIECSPDVISSASATISLKIPEIASEALQRNYIAPSQDDNTSYHTDSISPPLHLLSSHSLSTEHAPRPLDVSSTVAECEQIDSPSLLENASTEHKSDVILTQPWPAAPDITRETRNNLLDSSRDGLDREDNSFHRHSYQLLQQQESQDASAEQSDHDEEVASLAFVSGSFGGKSQHHPIKDWKSNSSPCSSPKCEKSKNLLDILRSQQKELSDLRQNQGELLKRLTDHIDAVQSSIMGHVERVIDNQREQEQQRVEQILTDGQERNGQLQEYLSQQLSHSLSGSLCSRMEKTVREEIKKNISQHISKIVDPVAGHLTSTVTAKLTAVEGLLKESVAKMIKSKNFTDAISRTAADSLQASIQTAYRDAFQGFVVPAFEKGCQSMFQQINNSFKQGTREYLQQLEVHLRNKMTQEQETHDPLMTRLQQVVDSLQASTEQLVSNVTGNIRSEVQHQLHVAVGSMQDSILSQVQKIIKEEVSHAMKEQQAVVTSSIVQAMRSAAGTPIPSSHCDFQSQQAHILQLMQQGQLNQAFQQALTASDLNLILYVCETVDTEQVFGQNPCPLSQPVLLSLIQQLSFDFATHTELKL</sequence>
<dbReference type="Pfam" id="PF21289">
    <property type="entry name" value="EDC4_C"/>
    <property type="match status" value="1"/>
</dbReference>
<dbReference type="SUPFAM" id="SSF50978">
    <property type="entry name" value="WD40 repeat-like"/>
    <property type="match status" value="1"/>
</dbReference>